<feature type="region of interest" description="Disordered" evidence="1">
    <location>
        <begin position="3223"/>
        <end position="3263"/>
    </location>
</feature>
<feature type="compositionally biased region" description="Low complexity" evidence="1">
    <location>
        <begin position="797"/>
        <end position="833"/>
    </location>
</feature>
<dbReference type="InterPro" id="IPR051205">
    <property type="entry name" value="UbiH/COQ6_monooxygenase"/>
</dbReference>
<feature type="region of interest" description="Disordered" evidence="1">
    <location>
        <begin position="1245"/>
        <end position="1286"/>
    </location>
</feature>
<feature type="region of interest" description="Disordered" evidence="1">
    <location>
        <begin position="611"/>
        <end position="700"/>
    </location>
</feature>
<evidence type="ECO:0000313" key="2">
    <source>
        <dbReference type="EMBL" id="TPP53148.1"/>
    </source>
</evidence>
<dbReference type="PANTHER" id="PTHR43876:SF9">
    <property type="entry name" value="MONOOXYGENASE, PUTATIVE-RELATED"/>
    <property type="match status" value="1"/>
</dbReference>
<reference evidence="3" key="1">
    <citation type="submission" date="2019-02" db="EMBL/GenBank/DDBJ databases">
        <title>FDA dAtabase for Regulatory Grade micrObial Sequences (FDA-ARGOS): Supporting development and validation of Infectious Disease Dx tests.</title>
        <authorList>
            <person name="Duncan R."/>
            <person name="Fisher C."/>
            <person name="Tallon L."/>
            <person name="Sadzewicz L."/>
            <person name="Sengamalay N."/>
            <person name="Ott S."/>
            <person name="Godinez A."/>
            <person name="Nagaraj S."/>
            <person name="Vavikolanu K."/>
            <person name="Vyas G."/>
            <person name="Nadendla S."/>
            <person name="Aluvathingal J."/>
            <person name="Sichtig H."/>
        </authorList>
    </citation>
    <scope>NUCLEOTIDE SEQUENCE [LARGE SCALE GENOMIC DNA]</scope>
    <source>
        <strain evidence="3">FDAARGOS_360</strain>
    </source>
</reference>
<dbReference type="Gene3D" id="3.50.50.60">
    <property type="entry name" value="FAD/NAD(P)-binding domain"/>
    <property type="match status" value="2"/>
</dbReference>
<dbReference type="VEuPathDB" id="TriTrypDB:LdCL_150012600"/>
<dbReference type="VEuPathDB" id="TriTrypDB:LdCL_150012500"/>
<feature type="region of interest" description="Disordered" evidence="1">
    <location>
        <begin position="1983"/>
        <end position="2004"/>
    </location>
</feature>
<feature type="compositionally biased region" description="Low complexity" evidence="1">
    <location>
        <begin position="3107"/>
        <end position="3117"/>
    </location>
</feature>
<feature type="compositionally biased region" description="Low complexity" evidence="1">
    <location>
        <begin position="1384"/>
        <end position="1408"/>
    </location>
</feature>
<dbReference type="VEuPathDB" id="TriTrypDB:LdBPK_150760.1"/>
<proteinExistence type="predicted"/>
<feature type="region of interest" description="Disordered" evidence="1">
    <location>
        <begin position="4191"/>
        <end position="4279"/>
    </location>
</feature>
<sequence>MNGKDGNSLPSRVAATASGSFSITSLTDDSSRTLATRQDARRRSFLDLDDDVFNYVCSYVPVNDLLRNVAVASHDTRRRVSANHALWQQLWMRYLLFFFNALIPATAAAADWASSPAAPTRGRWGVAPPDAMGMLHTTATTPPSHDSVWHLYHFHHSAEAKPHVVQLEKLHIVREDIADPAAAVSPTSRCAPSELRTAEVQAQLLSFAQACATQTVARNLTYMTAPSSPSSASPPPSARPEGVPQGETFAHGSTLHVLKQQQRQADRLQRVLHFLLSATGHRPRFHDRLWGATNDAEREFIRKARRGAASTDTKPAKRRNPLSPSSSLAAAAPHSPPARVRPMSWIDDQETSVKVLLFDDDTRSVGDAAAVQEERSKLLASIAKNWRTAYASHFYPCVANGSEPGSPLPRFPASSFPVSATAAATAGGGAASPVPDAERSRREQQLNGGHVTWEQVYRRFRDGSSATIRSTARMQHQAAAQRGDVGSDDDDAAIPSSSNPLFDLHLLGYEKRKQVYAAMLASTVEVPEGMGAFFGTCVSESFLRWWCWRNRRRTEASQALVAPPANAVGDDRGRLPVRRHIALAPFTAACDDASPPRSLWVVRVAARDPHDDIGRGEAEDESVTYSSSYSDVSTTTSNTSSHTLASSSIRFSEEREEENEFSTAEDSSELETAHAVAADEEPHVATAEASSPSQTPPTPSYHPPVAVLFPLPHMFTYWFMMHHVSFYSHQVYRRMWGDQELTIAVWSRILSPTGHSAECRLFYSLRCATFPRMFTKMMFTPGVLPSLTLQGKMSERSPYCSPSSSSAYDSQSLSADADGNAGSTPGSSSASTGDKPVDSRQIYDLFWTGFGRVEVDSGPTISRSNMVRLRIALGLPVDFPMGLLWNVVMFASGIGPLILKEHRHSLHFNYAKTFTDVVADEFGELACFGLGAQSPSRRNDSTAMANPLDAEAVMWGRHAVSAMAPAVGQGQVVRTAGNNQETPEADEQAVNELDPAHHDTSSDPTPLTGITNWSWDLDSEFSSDEAYWSLPGSDVSSGYHRTPHPIHRLSLAPSIRPQKPLLVVAPTNLDNDPHGIASRRAPVASQLPIREALAAPFTVRSLYTPVRGLRPECRTVRCASSSSSQDVGHVNDYDLAADVVEVRPIRTMQDLHTTLLGFARAAATPFTSRQASLPHKVRAAAWSSSSSSAAAAEMHREVVLHSTLLRDSSSQSSVPVTTPEGRQANSFAASAVPNGERHLLHRLLLHRREGRRRERDAASRNAADGPGFPPSSSTREAMSASTPASTPTFTGAPWYRAFQLFSEAVQQHHVSPTAQHFNLLLYIAQQHALWGRVDDVEEFWARLLSSVQQLRREKMRDKRRAEQAEWKGGERVGRHRTTPELAQLTSSSLSTHTPPASASPSSSIATPTPAITAAATTRQMDELNEMEQALMPNAQTYELLLGGALARGMSHTEASPSSPAPYRPRTDERGQLLRAAAQPQRSSNHSTAQGGSAQQSYWSAALHFFRRSFHRVSSMHTVWCMVTLLHRANHPAELVRVVREDCERLVQRSLRSLAAHALTSVERAALLQTLKMVSDAACELGDWRTALQMLREAVELRHQLLSERTALLEQLWGVPHPSGEAGMPFAAVAGGDAASGAPGAPLSHTTTQHLASPDLIGAGSSDEDARLDEVHLSQYVLKNTLHTLRRVRRYAQVIDLYRDTPGPPAAAVDAAAGAAREEEDDDGTVVWRSMWTPRAVGYVAQAALAVRDLGLLLELCGLTPHGLEVATGNAAVSLSTPPEVYDATLRLIQYHIVRQRCEEEKSGVGPSTAATAAKGRDRLQWDVLSQRVYGVYRKRALRTLAEETSPYHVYLERTCHALSSGGEGRAAVARSATAVAAVAEFDAPLLSSSHNSLIQLLAQSLQSGVDSSTVTTSLQEEALKQLQRIRRPDTLAIALVMDILRIEAFQRRFSGEEAQSLLAAVQQVLDTILAEQHIESIQLLSMSPHGSATHGPNGSGSAQSQQSLRYHRCRSGSASLAASRPGAAEVGSKLTPAQLASLSTLTAAAVHMSFDILERVQPLTLLAYIPACVELAWLPSAAAPAQLQLAQQAVVQWADEELKRGAILAAEPQRAAMAQMRSAANGIVGSGGAAATRSDAMDASPAAIQASGRSAVAHFVLTYTQFFSRKAITSSGTPPLVAGSSTAAAAASGRAVLDAAAQILVQLQRSKPGHPPTAAMSAFISALRYAWTVKTSPAHGPLPLETTLLHNAELESVVVTSLNAVVQQVGASTVGRWTMWGDCVDMLMTYMDSPLATTRRRGTQMEKGPAAVMQSRPDSWRRAEATYETLRVLHMFIRLCDKAETGFVERVTMDWLLLGADSTRSSSTGGGECAYRESSDKDASRHSMVITPVEHLRCLCELAHKQLRRAPPAPHEPFSPPELESMQLLLDALTWACRRQAKPLVRRLYGTLAPWLDTLLQDAALPPPPPPTSRARSVAAGAESAVEKGELLHQQLSRLRETALTACMTVAQCLSSGPRVEVLQDWQLQLRALRQLTNQGNGPVPLSDFGSQRKAAALIDGIAAVAVKLKRTWRYLLTELALDSHRAVCEARRRRSASSSLQPLQLPEAVLRHRKDVEDAAESFAAWCSAELLPRLVLSCLRACVEHEALRGTAPTIAPPPGATPSSPRALVTAALHKVVDAVWDVDFAAFVWKVNFCAREGVDDDGARVQTLARLRTRGYRTLSMELCWPNPDGASQRLARHLHIWILFAVHGAPVRAAVAALCRDLATLDVFQGTRRATACAAAQSGESAAGCTATAASSMPFFLFFAQEVDTLTEAKVAEALSYASSRMADGRTAMEHLTKPLAHYTPSVLRVVQQAAQWVLYLTLCEGTTDVQAAGGVAEAAPAYHALLRVIEATAHETLREPEAVVYVFRYMERLGRAAEGADAATRDGETILSPSPVEAFLAFYMSSNTLRRASPVSERVCLAALLACAANMRRGDAVASPPTVDLLTLLTAFTHVVSDLLVTEWQQGRLSPHQSAVLTEWMLRFLWEGVPVSPMDASTASLKRYGVVTAAAADGNVAVVASVALPLRRASMQWLLVTRGTIVPPPLRDEGAEASKLSACAADDSAPQTPPSQAAASAERIASLLTALDRASQRFAACLGGVVVSPSAAAALRGDSSSIAKATLRGGADPAASYDSDSAREASRKMARNHARRSVRLTPAANEEEAAELESWLDAAVASLTSTTPGLAPPPPLPNVHQGREERTHSAARARLDPASPSPDNGVGPCVCSLLLMCYVLLPLRSLRPPPSLAEVLAVVRQELWRLLVTCSSASGAGECAPHVFGYLPRTPYNALVQLCVRPLMLEALPQLRLPTFASSESGAAAFEAVAFGLLLVHRVSADVVEIRALSSTLADTAAIYASHRSTVPDANAVNTLQQTARELLHLAGQELYHLHTSFGLAASSPELLQMLYRRLVRAWMQAGVLLGDARSLLWCGQRLTAWSLQKQQEATALAWIAEGYGAVSASTAQSSEVVEADAATEWLCVLPVAVLLAAVCSPALRSSTRISEALSSLASVLPLPQSIRDTASNSQYSSVVVAADEYVSLFRHWQQLLQGHVTEAASRYRGCHHQHWLSCHSPFAVILHGSVPANATPALMEEVRRQVEEYLAGSATWYPPQSQQVTPVSSDDASESDMRAFMRLEAAKRAPGGEGVVRGALKKALEVQAAWRLIHRAALQERQQCGSGSGAAAPWTPLVPPAAWRAYLLNLPPVVPHSVHFVPMAVTEVLMLQSCTTWTEGLAVLEHSLRTLHRSGATPVQQYMAQLLLERVRRTEGSAEGFKAADGRVEEHHFCAELETYTYTVLQQQPTEEETSGGKQVAFPRWRLWSQHMAQRSTHGTAALVCRIVDLMFIHHMRTTRASARDTITFSPSVLAKHTLMEALRCGVHDPALTRVLFRLFWAEQHRRVEGAHVFLSALRAAKLARSDALALEAMLTYLRVSDANAATTQRTAEWSSRVLQVINACEARSTIPGSRVPSSGFSSVSAWQHLKAAVEEAAELQGPTHRFSVEAHRATWKSWTVLCRLQVVPKDVALCVVHLFKQYDRLTEVEELMVVTCYDMTMMLRRAYRLLGSTNRYTDGSGRALEPNSIPRDLYVQTISNRAYPVQGEYWQPVTAGKPSPHKGNVIISGAGVVGLTMSAQFALRGWHTTVIERSPPLQQVKDKPMQTAAAASDASAGAVDLTVSPSPPSPPLSLQPYRGPLRRPHFGAASEQSSSISAGSRDDDGMAGVASSSGLAESSSPSRYSPFIELQYALVTRRALDALEAAGVRLHAIRDLGVKVRGVMDHPGAYNSWITAGLTEHHPFAVNMLSMDLFQLRRLLEEHVAHSLPSANLQVFYEHVIEAVYPLRQQLVVCPWENSTLARQWAESSVGSSTSSPTEEGRTAQLVAEVRQPRRQPHTSLTLSARKWEKKYADDAVDYDLLVSAEGVSSHLRDLVDVEGFVADVDMGVRWCLLRSDQLSHEHVHRWLHRRRTTAITSAQSYHVQTAHQVPLTLAFPRIEGSNLFSVMVYAPQGELAGLDDVEMLRYYLPDLASSSSSSPAAAELRSFVTDAQAYPTVYCEQLYNTVGLPSAVLVGDAAHTCNPFWMQSLALGLEDGANLLNQVDAYSRHFYDAVKQYSNERGSSGDALRELTDKCLYYERRKHVSPFIRFQNSYQHFMNVCMPRGWNTLYEGSVNHVYSRSIEDMLNSRGYTSYDYAEKQQAKHRLFYHLGRLYT</sequence>
<comment type="caution">
    <text evidence="2">The sequence shown here is derived from an EMBL/GenBank/DDBJ whole genome shotgun (WGS) entry which is preliminary data.</text>
</comment>
<protein>
    <submittedName>
        <fullName evidence="2">Uncharacterized protein</fullName>
    </submittedName>
</protein>
<feature type="region of interest" description="Disordered" evidence="1">
    <location>
        <begin position="1356"/>
        <end position="1408"/>
    </location>
</feature>
<dbReference type="VEuPathDB" id="TriTrypDB:LdBPK_150740.1"/>
<feature type="compositionally biased region" description="Low complexity" evidence="1">
    <location>
        <begin position="623"/>
        <end position="650"/>
    </location>
</feature>
<dbReference type="EMBL" id="RHLD01000037">
    <property type="protein sequence ID" value="TPP53148.1"/>
    <property type="molecule type" value="Genomic_DNA"/>
</dbReference>
<feature type="region of interest" description="Disordered" evidence="1">
    <location>
        <begin position="3096"/>
        <end position="3117"/>
    </location>
</feature>
<feature type="compositionally biased region" description="Low complexity" evidence="1">
    <location>
        <begin position="321"/>
        <end position="333"/>
    </location>
</feature>
<name>A0A504Y1E0_LEIDO</name>
<dbReference type="FunFam" id="3.50.50.60:FF:000531">
    <property type="entry name" value="Flavoprotein monooxygenase, putative"/>
    <property type="match status" value="1"/>
</dbReference>
<dbReference type="SUPFAM" id="SSF51905">
    <property type="entry name" value="FAD/NAD(P)-binding domain"/>
    <property type="match status" value="1"/>
</dbReference>
<feature type="compositionally biased region" description="Low complexity" evidence="1">
    <location>
        <begin position="4205"/>
        <end position="4215"/>
    </location>
</feature>
<feature type="region of interest" description="Disordered" evidence="1">
    <location>
        <begin position="305"/>
        <end position="342"/>
    </location>
</feature>
<dbReference type="VEuPathDB" id="TriTrypDB:LdBPK_150750.1"/>
<organism evidence="2 3">
    <name type="scientific">Leishmania donovani</name>
    <dbReference type="NCBI Taxonomy" id="5661"/>
    <lineage>
        <taxon>Eukaryota</taxon>
        <taxon>Discoba</taxon>
        <taxon>Euglenozoa</taxon>
        <taxon>Kinetoplastea</taxon>
        <taxon>Metakinetoplastina</taxon>
        <taxon>Trypanosomatida</taxon>
        <taxon>Trypanosomatidae</taxon>
        <taxon>Leishmaniinae</taxon>
        <taxon>Leishmania</taxon>
    </lineage>
</organism>
<dbReference type="VEuPathDB" id="TriTrypDB:LDHU3_15.0940"/>
<feature type="region of interest" description="Disordered" evidence="1">
    <location>
        <begin position="224"/>
        <end position="248"/>
    </location>
</feature>
<accession>A0A504Y1E0</accession>
<dbReference type="Proteomes" id="UP000318821">
    <property type="component" value="Unassembled WGS sequence"/>
</dbReference>
<dbReference type="GO" id="GO:0005739">
    <property type="term" value="C:mitochondrion"/>
    <property type="evidence" value="ECO:0007669"/>
    <property type="project" value="TreeGrafter"/>
</dbReference>
<dbReference type="VEuPathDB" id="TriTrypDB:LDHU3_15.0950"/>
<feature type="compositionally biased region" description="Low complexity" evidence="1">
    <location>
        <begin position="424"/>
        <end position="435"/>
    </location>
</feature>
<dbReference type="InterPro" id="IPR036188">
    <property type="entry name" value="FAD/NAD-bd_sf"/>
</dbReference>
<dbReference type="PANTHER" id="PTHR43876">
    <property type="entry name" value="UBIQUINONE BIOSYNTHESIS MONOOXYGENASE COQ6, MITOCHONDRIAL"/>
    <property type="match status" value="1"/>
</dbReference>
<feature type="region of interest" description="Disordered" evidence="1">
    <location>
        <begin position="424"/>
        <end position="448"/>
    </location>
</feature>
<feature type="region of interest" description="Disordered" evidence="1">
    <location>
        <begin position="468"/>
        <end position="490"/>
    </location>
</feature>
<feature type="compositionally biased region" description="Low complexity" evidence="1">
    <location>
        <begin position="4245"/>
        <end position="4256"/>
    </location>
</feature>
<feature type="region of interest" description="Disordered" evidence="1">
    <location>
        <begin position="4404"/>
        <end position="4434"/>
    </location>
</feature>
<evidence type="ECO:0000313" key="3">
    <source>
        <dbReference type="Proteomes" id="UP000318821"/>
    </source>
</evidence>
<evidence type="ECO:0000256" key="1">
    <source>
        <dbReference type="SAM" id="MobiDB-lite"/>
    </source>
</evidence>
<feature type="compositionally biased region" description="Low complexity" evidence="1">
    <location>
        <begin position="4404"/>
        <end position="4415"/>
    </location>
</feature>
<feature type="region of interest" description="Disordered" evidence="1">
    <location>
        <begin position="793"/>
        <end position="836"/>
    </location>
</feature>
<dbReference type="VEuPathDB" id="TriTrypDB:LDHU3_15.0930"/>
<feature type="compositionally biased region" description="Basic residues" evidence="1">
    <location>
        <begin position="3187"/>
        <end position="3197"/>
    </location>
</feature>
<dbReference type="VEuPathDB" id="TriTrypDB:LdCL_150012400"/>
<feature type="compositionally biased region" description="Basic and acidic residues" evidence="1">
    <location>
        <begin position="1356"/>
        <end position="1372"/>
    </location>
</feature>
<gene>
    <name evidence="2" type="ORF">CGC20_30220</name>
</gene>
<feature type="region of interest" description="Disordered" evidence="1">
    <location>
        <begin position="3167"/>
        <end position="3203"/>
    </location>
</feature>
<feature type="compositionally biased region" description="Low complexity" evidence="1">
    <location>
        <begin position="4268"/>
        <end position="4279"/>
    </location>
</feature>